<dbReference type="AlphaFoldDB" id="A0A0A8ZK47"/>
<protein>
    <submittedName>
        <fullName evidence="1">Uncharacterized protein</fullName>
    </submittedName>
</protein>
<name>A0A0A8ZK47_ARUDO</name>
<reference evidence="1" key="2">
    <citation type="journal article" date="2015" name="Data Brief">
        <title>Shoot transcriptome of the giant reed, Arundo donax.</title>
        <authorList>
            <person name="Barrero R.A."/>
            <person name="Guerrero F.D."/>
            <person name="Moolhuijzen P."/>
            <person name="Goolsby J.A."/>
            <person name="Tidwell J."/>
            <person name="Bellgard S.E."/>
            <person name="Bellgard M.I."/>
        </authorList>
    </citation>
    <scope>NUCLEOTIDE SEQUENCE</scope>
    <source>
        <tissue evidence="1">Shoot tissue taken approximately 20 cm above the soil surface</tissue>
    </source>
</reference>
<sequence length="22" mass="2392">MCMKVYTALLLMTNAESWSAGA</sequence>
<proteinExistence type="predicted"/>
<dbReference type="EMBL" id="GBRH01262658">
    <property type="protein sequence ID" value="JAD35237.1"/>
    <property type="molecule type" value="Transcribed_RNA"/>
</dbReference>
<evidence type="ECO:0000313" key="1">
    <source>
        <dbReference type="EMBL" id="JAD35237.1"/>
    </source>
</evidence>
<accession>A0A0A8ZK47</accession>
<organism evidence="1">
    <name type="scientific">Arundo donax</name>
    <name type="common">Giant reed</name>
    <name type="synonym">Donax arundinaceus</name>
    <dbReference type="NCBI Taxonomy" id="35708"/>
    <lineage>
        <taxon>Eukaryota</taxon>
        <taxon>Viridiplantae</taxon>
        <taxon>Streptophyta</taxon>
        <taxon>Embryophyta</taxon>
        <taxon>Tracheophyta</taxon>
        <taxon>Spermatophyta</taxon>
        <taxon>Magnoliopsida</taxon>
        <taxon>Liliopsida</taxon>
        <taxon>Poales</taxon>
        <taxon>Poaceae</taxon>
        <taxon>PACMAD clade</taxon>
        <taxon>Arundinoideae</taxon>
        <taxon>Arundineae</taxon>
        <taxon>Arundo</taxon>
    </lineage>
</organism>
<reference evidence="1" key="1">
    <citation type="submission" date="2014-09" db="EMBL/GenBank/DDBJ databases">
        <authorList>
            <person name="Magalhaes I.L.F."/>
            <person name="Oliveira U."/>
            <person name="Santos F.R."/>
            <person name="Vidigal T.H.D.A."/>
            <person name="Brescovit A.D."/>
            <person name="Santos A.J."/>
        </authorList>
    </citation>
    <scope>NUCLEOTIDE SEQUENCE</scope>
    <source>
        <tissue evidence="1">Shoot tissue taken approximately 20 cm above the soil surface</tissue>
    </source>
</reference>